<reference evidence="2 3" key="1">
    <citation type="submission" date="2024-12" db="EMBL/GenBank/DDBJ databases">
        <authorList>
            <person name="Hu S."/>
        </authorList>
    </citation>
    <scope>NUCLEOTIDE SEQUENCE [LARGE SCALE GENOMIC DNA]</scope>
    <source>
        <strain evidence="2 3">P-25</strain>
    </source>
</reference>
<evidence type="ECO:0000313" key="2">
    <source>
        <dbReference type="EMBL" id="MFN0291602.1"/>
    </source>
</evidence>
<feature type="domain" description="BT-3987-like N-terminal" evidence="1">
    <location>
        <begin position="44"/>
        <end position="157"/>
    </location>
</feature>
<dbReference type="InterPro" id="IPR013728">
    <property type="entry name" value="BT_3987-like_N"/>
</dbReference>
<dbReference type="EMBL" id="SRMP02000012">
    <property type="protein sequence ID" value="MFN0291602.1"/>
    <property type="molecule type" value="Genomic_DNA"/>
</dbReference>
<protein>
    <submittedName>
        <fullName evidence="2">DUF1735 domain-containing protein</fullName>
    </submittedName>
</protein>
<proteinExistence type="predicted"/>
<dbReference type="RefSeq" id="WP_138728196.1">
    <property type="nucleotide sequence ID" value="NZ_SRMP02000012.1"/>
</dbReference>
<dbReference type="Proteomes" id="UP001517367">
    <property type="component" value="Unassembled WGS sequence"/>
</dbReference>
<accession>A0ABW9JGS6</accession>
<evidence type="ECO:0000313" key="3">
    <source>
        <dbReference type="Proteomes" id="UP001517367"/>
    </source>
</evidence>
<dbReference type="Gene3D" id="2.60.40.1740">
    <property type="entry name" value="hypothetical protein (bacova_03559)"/>
    <property type="match status" value="1"/>
</dbReference>
<evidence type="ECO:0000259" key="1">
    <source>
        <dbReference type="Pfam" id="PF08522"/>
    </source>
</evidence>
<dbReference type="Pfam" id="PF08522">
    <property type="entry name" value="BT_3987-like_N"/>
    <property type="match status" value="1"/>
</dbReference>
<dbReference type="PROSITE" id="PS51257">
    <property type="entry name" value="PROKAR_LIPOPROTEIN"/>
    <property type="match status" value="1"/>
</dbReference>
<name>A0ABW9JGS6_9SPHI</name>
<keyword evidence="3" id="KW-1185">Reference proteome</keyword>
<organism evidence="2 3">
    <name type="scientific">Pedobacter helvus</name>
    <dbReference type="NCBI Taxonomy" id="2563444"/>
    <lineage>
        <taxon>Bacteria</taxon>
        <taxon>Pseudomonadati</taxon>
        <taxon>Bacteroidota</taxon>
        <taxon>Sphingobacteriia</taxon>
        <taxon>Sphingobacteriales</taxon>
        <taxon>Sphingobacteriaceae</taxon>
        <taxon>Pedobacter</taxon>
    </lineage>
</organism>
<gene>
    <name evidence="2" type="ORF">E5L68_009355</name>
</gene>
<sequence>MKKISLLIYVALACIFLTSCLKDKLVEDQTYGLINLNANKIVGFNEATQSFALPFEDVERILEIPIHLSAESPASEDITVSLSLANSAQLIDKYNTDNGQDLEVFNTALYELQAPGLNVVIPKGSKDGYLKIKVNSSTFDPSLTYALGFTVNSISSSDYTISGNYRNLIATFGAKNIYDGIYNVDGTCVDANGLYKGDYPRRFSLSTTSATRVSVYDLDYDFNKYIVINLAGTSAANTGVGLAFTFDPSTNQLTAVTDPASPTRVFTNVSGSYDPATKKIVVGWTTGRWTVNETWTFREDR</sequence>
<comment type="caution">
    <text evidence="2">The sequence shown here is derived from an EMBL/GenBank/DDBJ whole genome shotgun (WGS) entry which is preliminary data.</text>
</comment>